<dbReference type="HAMAP" id="MF_00233">
    <property type="entry name" value="LolB"/>
    <property type="match status" value="1"/>
</dbReference>
<evidence type="ECO:0000256" key="11">
    <source>
        <dbReference type="ARBA" id="ARBA00023237"/>
    </source>
</evidence>
<accession>A0AA37TA31</accession>
<gene>
    <name evidence="13 14" type="primary">lolB</name>
    <name evidence="14" type="ORF">GCM10007877_12110</name>
</gene>
<comment type="function">
    <text evidence="13">Plays a critical role in the incorporation of lipoproteins in the outer membrane after they are released by the LolA protein.</text>
</comment>
<keyword evidence="9" id="KW-0564">Palmitate</keyword>
<keyword evidence="10 13" id="KW-0143">Chaperone</keyword>
<dbReference type="Proteomes" id="UP001156870">
    <property type="component" value="Unassembled WGS sequence"/>
</dbReference>
<evidence type="ECO:0000313" key="14">
    <source>
        <dbReference type="EMBL" id="GLS25497.1"/>
    </source>
</evidence>
<dbReference type="Pfam" id="PF03550">
    <property type="entry name" value="LolB"/>
    <property type="match status" value="1"/>
</dbReference>
<keyword evidence="6" id="KW-0732">Signal</keyword>
<evidence type="ECO:0000256" key="2">
    <source>
        <dbReference type="ARBA" id="ARBA00009696"/>
    </source>
</evidence>
<keyword evidence="8 13" id="KW-0472">Membrane</keyword>
<evidence type="ECO:0000256" key="3">
    <source>
        <dbReference type="ARBA" id="ARBA00011245"/>
    </source>
</evidence>
<name>A0AA37TA31_9GAMM</name>
<protein>
    <recommendedName>
        <fullName evidence="4 13">Outer-membrane lipoprotein LolB</fullName>
    </recommendedName>
</protein>
<evidence type="ECO:0000256" key="9">
    <source>
        <dbReference type="ARBA" id="ARBA00023139"/>
    </source>
</evidence>
<evidence type="ECO:0000313" key="15">
    <source>
        <dbReference type="Proteomes" id="UP001156870"/>
    </source>
</evidence>
<keyword evidence="5 13" id="KW-0813">Transport</keyword>
<evidence type="ECO:0000256" key="6">
    <source>
        <dbReference type="ARBA" id="ARBA00022729"/>
    </source>
</evidence>
<evidence type="ECO:0000256" key="7">
    <source>
        <dbReference type="ARBA" id="ARBA00022927"/>
    </source>
</evidence>
<dbReference type="AlphaFoldDB" id="A0AA37TA31"/>
<dbReference type="SUPFAM" id="SSF89392">
    <property type="entry name" value="Prokaryotic lipoproteins and lipoprotein localization factors"/>
    <property type="match status" value="1"/>
</dbReference>
<dbReference type="EMBL" id="BSPD01000030">
    <property type="protein sequence ID" value="GLS25497.1"/>
    <property type="molecule type" value="Genomic_DNA"/>
</dbReference>
<dbReference type="GO" id="GO:0044874">
    <property type="term" value="P:lipoprotein localization to outer membrane"/>
    <property type="evidence" value="ECO:0007669"/>
    <property type="project" value="UniProtKB-UniRule"/>
</dbReference>
<comment type="caution">
    <text evidence="14">The sequence shown here is derived from an EMBL/GenBank/DDBJ whole genome shotgun (WGS) entry which is preliminary data.</text>
</comment>
<dbReference type="GO" id="GO:0009279">
    <property type="term" value="C:cell outer membrane"/>
    <property type="evidence" value="ECO:0007669"/>
    <property type="project" value="UniProtKB-SubCell"/>
</dbReference>
<comment type="subunit">
    <text evidence="3 13">Monomer.</text>
</comment>
<dbReference type="Gene3D" id="2.50.20.10">
    <property type="entry name" value="Lipoprotein localisation LolA/LolB/LppX"/>
    <property type="match status" value="1"/>
</dbReference>
<sequence length="210" mass="24041">MMMAVTIRFKPKPFINTQHFYTLLLAVSLLLLTACTTQTSKLGDGNANVDNLHHWSIKGKFSVQVPGDRTNANLHWQQNRDLFNILLSGPLGQGAVHIVGDEHQTGLTRGGNTYYARSPRQLLLDQTHWDIPVHQFQYWVKGTPEPEQQASNIQMNESGQIRQFSQSGWNITLDRYEHIHNYHLPEKIVATHDDIKVTLIIKEWKLPESP</sequence>
<dbReference type="NCBIfam" id="TIGR00548">
    <property type="entry name" value="lolB"/>
    <property type="match status" value="1"/>
</dbReference>
<keyword evidence="11 13" id="KW-0998">Cell outer membrane</keyword>
<evidence type="ECO:0000256" key="8">
    <source>
        <dbReference type="ARBA" id="ARBA00023136"/>
    </source>
</evidence>
<dbReference type="GO" id="GO:0015031">
    <property type="term" value="P:protein transport"/>
    <property type="evidence" value="ECO:0007669"/>
    <property type="project" value="UniProtKB-KW"/>
</dbReference>
<reference evidence="14 15" key="1">
    <citation type="journal article" date="2014" name="Int. J. Syst. Evol. Microbiol.">
        <title>Complete genome sequence of Corynebacterium casei LMG S-19264T (=DSM 44701T), isolated from a smear-ripened cheese.</title>
        <authorList>
            <consortium name="US DOE Joint Genome Institute (JGI-PGF)"/>
            <person name="Walter F."/>
            <person name="Albersmeier A."/>
            <person name="Kalinowski J."/>
            <person name="Ruckert C."/>
        </authorList>
    </citation>
    <scope>NUCLEOTIDE SEQUENCE [LARGE SCALE GENOMIC DNA]</scope>
    <source>
        <strain evidence="14 15">NBRC 110095</strain>
    </source>
</reference>
<evidence type="ECO:0000256" key="10">
    <source>
        <dbReference type="ARBA" id="ARBA00023186"/>
    </source>
</evidence>
<evidence type="ECO:0000256" key="12">
    <source>
        <dbReference type="ARBA" id="ARBA00023288"/>
    </source>
</evidence>
<dbReference type="RefSeq" id="WP_232592001.1">
    <property type="nucleotide sequence ID" value="NZ_BSPD01000030.1"/>
</dbReference>
<keyword evidence="7 13" id="KW-0653">Protein transport</keyword>
<comment type="subcellular location">
    <subcellularLocation>
        <location evidence="1">Cell outer membrane</location>
        <topology evidence="1">Lipid-anchor</topology>
    </subcellularLocation>
</comment>
<evidence type="ECO:0000256" key="1">
    <source>
        <dbReference type="ARBA" id="ARBA00004459"/>
    </source>
</evidence>
<keyword evidence="12 14" id="KW-0449">Lipoprotein</keyword>
<organism evidence="14 15">
    <name type="scientific">Marinibactrum halimedae</name>
    <dbReference type="NCBI Taxonomy" id="1444977"/>
    <lineage>
        <taxon>Bacteria</taxon>
        <taxon>Pseudomonadati</taxon>
        <taxon>Pseudomonadota</taxon>
        <taxon>Gammaproteobacteria</taxon>
        <taxon>Cellvibrionales</taxon>
        <taxon>Cellvibrionaceae</taxon>
        <taxon>Marinibactrum</taxon>
    </lineage>
</organism>
<comment type="similarity">
    <text evidence="2 13">Belongs to the LolB family.</text>
</comment>
<keyword evidence="15" id="KW-1185">Reference proteome</keyword>
<evidence type="ECO:0000256" key="4">
    <source>
        <dbReference type="ARBA" id="ARBA00016202"/>
    </source>
</evidence>
<evidence type="ECO:0000256" key="5">
    <source>
        <dbReference type="ARBA" id="ARBA00022448"/>
    </source>
</evidence>
<dbReference type="InterPro" id="IPR029046">
    <property type="entry name" value="LolA/LolB/LppX"/>
</dbReference>
<dbReference type="CDD" id="cd16326">
    <property type="entry name" value="LolB"/>
    <property type="match status" value="1"/>
</dbReference>
<evidence type="ECO:0000256" key="13">
    <source>
        <dbReference type="HAMAP-Rule" id="MF_00233"/>
    </source>
</evidence>
<dbReference type="InterPro" id="IPR004565">
    <property type="entry name" value="OM_lipoprot_LolB"/>
</dbReference>
<proteinExistence type="inferred from homology"/>